<sequence length="150" mass="16937">MCRFSHVIRKKNHVNGETVYVALANPSLLSTCAGGHFLRCPGDIRRTSQVSARSRSDKTRQEGSTVYGVEGPRLRSCIIVLYLGKYERVAFRREPFPRNLHILAPMFSTGCSGRSRPETCGCLCGEWHGSRGRGRRRETFLDFMVAQIIM</sequence>
<evidence type="ECO:0000313" key="2">
    <source>
        <dbReference type="RefSeq" id="XP_033458275.1"/>
    </source>
</evidence>
<proteinExistence type="predicted"/>
<evidence type="ECO:0000313" key="1">
    <source>
        <dbReference type="Proteomes" id="UP000504637"/>
    </source>
</evidence>
<reference evidence="2" key="1">
    <citation type="submission" date="2020-01" db="EMBL/GenBank/DDBJ databases">
        <authorList>
            <consortium name="DOE Joint Genome Institute"/>
            <person name="Haridas S."/>
            <person name="Albert R."/>
            <person name="Binder M."/>
            <person name="Bloem J."/>
            <person name="Labutti K."/>
            <person name="Salamov A."/>
            <person name="Andreopoulos B."/>
            <person name="Baker S.E."/>
            <person name="Barry K."/>
            <person name="Bills G."/>
            <person name="Bluhm B.H."/>
            <person name="Cannon C."/>
            <person name="Castanera R."/>
            <person name="Culley D.E."/>
            <person name="Daum C."/>
            <person name="Ezra D."/>
            <person name="Gonzalez J.B."/>
            <person name="Henrissat B."/>
            <person name="Kuo A."/>
            <person name="Liang C."/>
            <person name="Lipzen A."/>
            <person name="Lutzoni F."/>
            <person name="Magnuson J."/>
            <person name="Mondo S."/>
            <person name="Nolan M."/>
            <person name="Ohm R."/>
            <person name="Pangilinan J."/>
            <person name="Park H.-J."/>
            <person name="Ramirez L."/>
            <person name="Alfaro M."/>
            <person name="Sun H."/>
            <person name="Tritt A."/>
            <person name="Yoshinaga Y."/>
            <person name="Zwiers L.-H."/>
            <person name="Turgeon B.G."/>
            <person name="Goodwin S.B."/>
            <person name="Spatafora J.W."/>
            <person name="Crous P.W."/>
            <person name="Grigoriev I.V."/>
        </authorList>
    </citation>
    <scope>NUCLEOTIDE SEQUENCE</scope>
    <source>
        <strain evidence="2">CBS 342.82</strain>
    </source>
</reference>
<organism evidence="2">
    <name type="scientific">Dissoconium aciculare CBS 342.82</name>
    <dbReference type="NCBI Taxonomy" id="1314786"/>
    <lineage>
        <taxon>Eukaryota</taxon>
        <taxon>Fungi</taxon>
        <taxon>Dikarya</taxon>
        <taxon>Ascomycota</taxon>
        <taxon>Pezizomycotina</taxon>
        <taxon>Dothideomycetes</taxon>
        <taxon>Dothideomycetidae</taxon>
        <taxon>Mycosphaerellales</taxon>
        <taxon>Dissoconiaceae</taxon>
        <taxon>Dissoconium</taxon>
    </lineage>
</organism>
<dbReference type="Proteomes" id="UP000504637">
    <property type="component" value="Unplaced"/>
</dbReference>
<reference evidence="2" key="3">
    <citation type="submission" date="2025-08" db="UniProtKB">
        <authorList>
            <consortium name="RefSeq"/>
        </authorList>
    </citation>
    <scope>IDENTIFICATION</scope>
    <source>
        <strain evidence="2">CBS 342.82</strain>
    </source>
</reference>
<dbReference type="GeneID" id="54357907"/>
<dbReference type="AlphaFoldDB" id="A0A6J3M157"/>
<protein>
    <submittedName>
        <fullName evidence="2">Uncharacterized protein</fullName>
    </submittedName>
</protein>
<reference evidence="2" key="2">
    <citation type="submission" date="2020-04" db="EMBL/GenBank/DDBJ databases">
        <authorList>
            <consortium name="NCBI Genome Project"/>
        </authorList>
    </citation>
    <scope>NUCLEOTIDE SEQUENCE</scope>
    <source>
        <strain evidence="2">CBS 342.82</strain>
    </source>
</reference>
<accession>A0A6J3M157</accession>
<keyword evidence="1" id="KW-1185">Reference proteome</keyword>
<gene>
    <name evidence="2" type="ORF">K489DRAFT_269880</name>
</gene>
<name>A0A6J3M157_9PEZI</name>
<dbReference type="RefSeq" id="XP_033458275.1">
    <property type="nucleotide sequence ID" value="XM_033600107.1"/>
</dbReference>